<dbReference type="RefSeq" id="WP_145431776.1">
    <property type="nucleotide sequence ID" value="NZ_CP036339.1"/>
</dbReference>
<accession>A0A517TUZ1</accession>
<dbReference type="Proteomes" id="UP000317909">
    <property type="component" value="Chromosome"/>
</dbReference>
<evidence type="ECO:0000313" key="3">
    <source>
        <dbReference type="Proteomes" id="UP000317909"/>
    </source>
</evidence>
<proteinExistence type="predicted"/>
<dbReference type="EMBL" id="CP036339">
    <property type="protein sequence ID" value="QDT72184.1"/>
    <property type="molecule type" value="Genomic_DNA"/>
</dbReference>
<dbReference type="InterPro" id="IPR009599">
    <property type="entry name" value="DUF1207"/>
</dbReference>
<protein>
    <recommendedName>
        <fullName evidence="4">DUF1207 domain-containing protein</fullName>
    </recommendedName>
</protein>
<reference evidence="2 3" key="1">
    <citation type="submission" date="2019-02" db="EMBL/GenBank/DDBJ databases">
        <title>Deep-cultivation of Planctomycetes and their phenomic and genomic characterization uncovers novel biology.</title>
        <authorList>
            <person name="Wiegand S."/>
            <person name="Jogler M."/>
            <person name="Boedeker C."/>
            <person name="Pinto D."/>
            <person name="Vollmers J."/>
            <person name="Rivas-Marin E."/>
            <person name="Kohn T."/>
            <person name="Peeters S.H."/>
            <person name="Heuer A."/>
            <person name="Rast P."/>
            <person name="Oberbeckmann S."/>
            <person name="Bunk B."/>
            <person name="Jeske O."/>
            <person name="Meyerdierks A."/>
            <person name="Storesund J.E."/>
            <person name="Kallscheuer N."/>
            <person name="Luecker S."/>
            <person name="Lage O.M."/>
            <person name="Pohl T."/>
            <person name="Merkel B.J."/>
            <person name="Hornburger P."/>
            <person name="Mueller R.-W."/>
            <person name="Bruemmer F."/>
            <person name="Labrenz M."/>
            <person name="Spormann A.M."/>
            <person name="Op den Camp H."/>
            <person name="Overmann J."/>
            <person name="Amann R."/>
            <person name="Jetten M.S.M."/>
            <person name="Mascher T."/>
            <person name="Medema M.H."/>
            <person name="Devos D.P."/>
            <person name="Kaster A.-K."/>
            <person name="Ovreas L."/>
            <person name="Rohde M."/>
            <person name="Galperin M.Y."/>
            <person name="Jogler C."/>
        </authorList>
    </citation>
    <scope>NUCLEOTIDE SEQUENCE [LARGE SCALE GENOMIC DNA]</scope>
    <source>
        <strain evidence="2 3">I41</strain>
    </source>
</reference>
<dbReference type="KEGG" id="llh:I41_13510"/>
<gene>
    <name evidence="2" type="ORF">I41_13510</name>
</gene>
<dbReference type="OrthoDB" id="238106at2"/>
<evidence type="ECO:0000256" key="1">
    <source>
        <dbReference type="SAM" id="MobiDB-lite"/>
    </source>
</evidence>
<name>A0A517TUZ1_9BACT</name>
<dbReference type="Pfam" id="PF06727">
    <property type="entry name" value="DUF1207"/>
    <property type="match status" value="1"/>
</dbReference>
<sequence>MDAWALRTLWVLAATTGTLWGSSRGWTQAPTPNSSSWQPYRQGAEILPTPGRGDLASAVAAPGAAPRQVAQAPMMMMDSPVEVADGMDPMMACPQPMFAAPPCAVPMYFDVSGAPPNSPQYWQWRILPENVIWQSYWAGVHEPRISGVAFHNAPNSTNYLDVSLGGRASILRYGTDGGGRPEGAELQIEGAAFPRLNLDANWDVEAVDFRFGLPLIYGREKWQTKFSYYHLSSHMGDEYAIRENALADRINFSRDVLVFGLSYFPLPAWRWYSEMGWAFHYDESEPWEFQFGVDVAEPGPTGPWGVPFFAINGHIREELNYGGNLVAQIGWLWRGNSTKVLRTGFHYFNGKSNQFEFFRNFEEQLGIGLWYEF</sequence>
<organism evidence="2 3">
    <name type="scientific">Lacipirellula limnantheis</name>
    <dbReference type="NCBI Taxonomy" id="2528024"/>
    <lineage>
        <taxon>Bacteria</taxon>
        <taxon>Pseudomonadati</taxon>
        <taxon>Planctomycetota</taxon>
        <taxon>Planctomycetia</taxon>
        <taxon>Pirellulales</taxon>
        <taxon>Lacipirellulaceae</taxon>
        <taxon>Lacipirellula</taxon>
    </lineage>
</organism>
<evidence type="ECO:0000313" key="2">
    <source>
        <dbReference type="EMBL" id="QDT72184.1"/>
    </source>
</evidence>
<dbReference type="AlphaFoldDB" id="A0A517TUZ1"/>
<evidence type="ECO:0008006" key="4">
    <source>
        <dbReference type="Google" id="ProtNLM"/>
    </source>
</evidence>
<feature type="compositionally biased region" description="Polar residues" evidence="1">
    <location>
        <begin position="22"/>
        <end position="39"/>
    </location>
</feature>
<keyword evidence="3" id="KW-1185">Reference proteome</keyword>
<feature type="region of interest" description="Disordered" evidence="1">
    <location>
        <begin position="22"/>
        <end position="43"/>
    </location>
</feature>